<dbReference type="PANTHER" id="PTHR42684">
    <property type="entry name" value="ADENOSYLMETHIONINE-8-AMINO-7-OXONONANOATE AMINOTRANSFERASE"/>
    <property type="match status" value="1"/>
</dbReference>
<dbReference type="InterPro" id="IPR015424">
    <property type="entry name" value="PyrdxlP-dep_Trfase"/>
</dbReference>
<sequence length="463" mass="51097">MNQIKPNSLAARDIAYHLHGYTNAVRQEQEGSLILTEGKGIYVHDENGKAYIEGMAGLWCASLGFGEERLVDAAIRQMRKLPYYHTFSQKTSSVTVELAEKLIGIAPVPMSKVYFASSGSEANDTVVKMVWYYNNALGRTKKKKIISRQKGYHGVTVASASLTGLPNNHRDFDLPIANILHTDCPHYYRYGQEGESEAQFAQRMADSLEKLILAEGPDTIAAFIAEPVMGAGGVIVPPAGYFDLIQPILRKYDILFIADEVICGFGRTGNMFGSQTFKMKPDIVTVAKALSSAYLPISAVMINEKVYSVLRDNSGKIGVFGHGYTYSGNPVCAAVALETLKIYEERNIVDQVRRIAPTFQREMRRFADHPLVGEVRGVGLIGAIELVKNKQTRESFAPQQGIAAQTSKFCQELGLITRGMADGMAFCPPLIITEAEIEEMFRRFSKGLDATWAWVREQGLVAA</sequence>
<dbReference type="InterPro" id="IPR015421">
    <property type="entry name" value="PyrdxlP-dep_Trfase_major"/>
</dbReference>
<dbReference type="GO" id="GO:0009102">
    <property type="term" value="P:biotin biosynthetic process"/>
    <property type="evidence" value="ECO:0007669"/>
    <property type="project" value="TreeGrafter"/>
</dbReference>
<dbReference type="Gene3D" id="3.90.1150.10">
    <property type="entry name" value="Aspartate Aminotransferase, domain 1"/>
    <property type="match status" value="1"/>
</dbReference>
<evidence type="ECO:0000256" key="5">
    <source>
        <dbReference type="ARBA" id="ARBA00022898"/>
    </source>
</evidence>
<dbReference type="NCBIfam" id="NF005682">
    <property type="entry name" value="PRK07480.1"/>
    <property type="match status" value="1"/>
</dbReference>
<comment type="cofactor">
    <cofactor evidence="1">
        <name>pyridoxal 5'-phosphate</name>
        <dbReference type="ChEBI" id="CHEBI:597326"/>
    </cofactor>
</comment>
<evidence type="ECO:0000256" key="1">
    <source>
        <dbReference type="ARBA" id="ARBA00001933"/>
    </source>
</evidence>
<dbReference type="GO" id="GO:0004015">
    <property type="term" value="F:adenosylmethionine-8-amino-7-oxononanoate transaminase activity"/>
    <property type="evidence" value="ECO:0007669"/>
    <property type="project" value="TreeGrafter"/>
</dbReference>
<dbReference type="EMBL" id="CP042906">
    <property type="protein sequence ID" value="QEX18601.1"/>
    <property type="molecule type" value="Genomic_DNA"/>
</dbReference>
<evidence type="ECO:0000256" key="2">
    <source>
        <dbReference type="ARBA" id="ARBA00008954"/>
    </source>
</evidence>
<dbReference type="NCBIfam" id="NF004767">
    <property type="entry name" value="PRK06105.1"/>
    <property type="match status" value="1"/>
</dbReference>
<dbReference type="Gene3D" id="3.40.640.10">
    <property type="entry name" value="Type I PLP-dependent aspartate aminotransferase-like (Major domain)"/>
    <property type="match status" value="1"/>
</dbReference>
<comment type="similarity">
    <text evidence="2 6">Belongs to the class-III pyridoxal-phosphate-dependent aminotransferase family.</text>
</comment>
<dbReference type="FunFam" id="3.40.640.10:FF:000014">
    <property type="entry name" value="Adenosylmethionine-8-amino-7-oxononanoate aminotransferase, probable"/>
    <property type="match status" value="1"/>
</dbReference>
<evidence type="ECO:0000256" key="4">
    <source>
        <dbReference type="ARBA" id="ARBA00022679"/>
    </source>
</evidence>
<evidence type="ECO:0000256" key="6">
    <source>
        <dbReference type="RuleBase" id="RU003560"/>
    </source>
</evidence>
<keyword evidence="3 7" id="KW-0032">Aminotransferase</keyword>
<dbReference type="PROSITE" id="PS00600">
    <property type="entry name" value="AA_TRANSFER_CLASS_3"/>
    <property type="match status" value="1"/>
</dbReference>
<keyword evidence="8" id="KW-1185">Reference proteome</keyword>
<gene>
    <name evidence="7" type="ORF">FRZ44_39080</name>
</gene>
<dbReference type="CDD" id="cd00610">
    <property type="entry name" value="OAT_like"/>
    <property type="match status" value="1"/>
</dbReference>
<dbReference type="SUPFAM" id="SSF53383">
    <property type="entry name" value="PLP-dependent transferases"/>
    <property type="match status" value="1"/>
</dbReference>
<dbReference type="Proteomes" id="UP000326202">
    <property type="component" value="Chromosome"/>
</dbReference>
<dbReference type="Pfam" id="PF00202">
    <property type="entry name" value="Aminotran_3"/>
    <property type="match status" value="1"/>
</dbReference>
<dbReference type="GO" id="GO:0009448">
    <property type="term" value="P:gamma-aminobutyric acid metabolic process"/>
    <property type="evidence" value="ECO:0007669"/>
    <property type="project" value="TreeGrafter"/>
</dbReference>
<evidence type="ECO:0000313" key="7">
    <source>
        <dbReference type="EMBL" id="QEX18601.1"/>
    </source>
</evidence>
<keyword evidence="5 6" id="KW-0663">Pyridoxal phosphate</keyword>
<dbReference type="PIRSF" id="PIRSF000521">
    <property type="entry name" value="Transaminase_4ab_Lys_Orn"/>
    <property type="match status" value="1"/>
</dbReference>
<reference evidence="7 8" key="1">
    <citation type="submission" date="2019-08" db="EMBL/GenBank/DDBJ databases">
        <title>Hyperibacter terrae gen. nov., sp. nov. and Hyperibacter viscosus sp. nov., two new members in the family Rhodospirillaceae isolated from the rhizosphere of Hypericum perforatum.</title>
        <authorList>
            <person name="Noviana Z."/>
        </authorList>
    </citation>
    <scope>NUCLEOTIDE SEQUENCE [LARGE SCALE GENOMIC DNA]</scope>
    <source>
        <strain evidence="7 8">R5913</strain>
    </source>
</reference>
<dbReference type="InterPro" id="IPR005814">
    <property type="entry name" value="Aminotrans_3"/>
</dbReference>
<keyword evidence="4 7" id="KW-0808">Transferase</keyword>
<evidence type="ECO:0000313" key="8">
    <source>
        <dbReference type="Proteomes" id="UP000326202"/>
    </source>
</evidence>
<proteinExistence type="inferred from homology"/>
<dbReference type="InterPro" id="IPR049704">
    <property type="entry name" value="Aminotrans_3_PPA_site"/>
</dbReference>
<dbReference type="AlphaFoldDB" id="A0A5J6MN25"/>
<protein>
    <submittedName>
        <fullName evidence="7">Aspartate aminotransferase family protein</fullName>
    </submittedName>
</protein>
<dbReference type="InterPro" id="IPR015422">
    <property type="entry name" value="PyrdxlP-dep_Trfase_small"/>
</dbReference>
<dbReference type="KEGG" id="htq:FRZ44_39080"/>
<evidence type="ECO:0000256" key="3">
    <source>
        <dbReference type="ARBA" id="ARBA00022576"/>
    </source>
</evidence>
<dbReference type="OrthoDB" id="9801834at2"/>
<dbReference type="PANTHER" id="PTHR42684:SF3">
    <property type="entry name" value="ADENOSYLMETHIONINE-8-AMINO-7-OXONONANOATE AMINOTRANSFERASE"/>
    <property type="match status" value="1"/>
</dbReference>
<accession>A0A5J6MN25</accession>
<dbReference type="RefSeq" id="WP_151178742.1">
    <property type="nucleotide sequence ID" value="NZ_CP042906.1"/>
</dbReference>
<dbReference type="GO" id="GO:0030170">
    <property type="term" value="F:pyridoxal phosphate binding"/>
    <property type="evidence" value="ECO:0007669"/>
    <property type="project" value="InterPro"/>
</dbReference>
<organism evidence="7 8">
    <name type="scientific">Hypericibacter terrae</name>
    <dbReference type="NCBI Taxonomy" id="2602015"/>
    <lineage>
        <taxon>Bacteria</taxon>
        <taxon>Pseudomonadati</taxon>
        <taxon>Pseudomonadota</taxon>
        <taxon>Alphaproteobacteria</taxon>
        <taxon>Rhodospirillales</taxon>
        <taxon>Dongiaceae</taxon>
        <taxon>Hypericibacter</taxon>
    </lineage>
</organism>
<name>A0A5J6MN25_9PROT</name>